<evidence type="ECO:0000256" key="2">
    <source>
        <dbReference type="ARBA" id="ARBA00022723"/>
    </source>
</evidence>
<dbReference type="EMBL" id="VLLG01000007">
    <property type="protein sequence ID" value="TWI82032.1"/>
    <property type="molecule type" value="Genomic_DNA"/>
</dbReference>
<evidence type="ECO:0000256" key="3">
    <source>
        <dbReference type="ARBA" id="ARBA00023002"/>
    </source>
</evidence>
<dbReference type="GO" id="GO:0016491">
    <property type="term" value="F:oxidoreductase activity"/>
    <property type="evidence" value="ECO:0007669"/>
    <property type="project" value="UniProtKB-KW"/>
</dbReference>
<dbReference type="GO" id="GO:0046872">
    <property type="term" value="F:metal ion binding"/>
    <property type="evidence" value="ECO:0007669"/>
    <property type="project" value="UniProtKB-KW"/>
</dbReference>
<evidence type="ECO:0000313" key="6">
    <source>
        <dbReference type="EMBL" id="TWI82032.1"/>
    </source>
</evidence>
<evidence type="ECO:0000256" key="5">
    <source>
        <dbReference type="ARBA" id="ARBA00023014"/>
    </source>
</evidence>
<dbReference type="SUPFAM" id="SSF51905">
    <property type="entry name" value="FAD/NAD(P)-binding domain"/>
    <property type="match status" value="1"/>
</dbReference>
<dbReference type="Proteomes" id="UP000316778">
    <property type="component" value="Unassembled WGS sequence"/>
</dbReference>
<sequence>MIIREEHTVQTRSNRLLTLQADLVITGGGIAGCCAAITAARAGTKVVLVQDRPVLGGNASSEIRLWILGATSHLGNNNRWSREGGVIDEILIENLYRNKEGNPLILDTILLEKVLQESNITLLLNTVVYEVHKSSERSISSIRAFCSQNSTEYVLQAPFFCDASGDGIVSFLAGAAFRMGAESKEEFGEPLAPDNDYGELLGHSLYFYSKVAPQPVKFVAPAYALKDIKQLPRYKLLSPGVDGCRLWWIEYGGRRDTIYDTEQIKWELWRIVYGVWDYIKNSGNFEDVDHLTLEWVGAIPGKRESRRFEGHYMLTQQDVVNQQPFEDAVAFGGWALDLHPADGVYSHLPGCNQWHTKGVYQIPYRSFISRDIDNLFFAGRIISVSHVAFGSSRVMATCGLGAQAAGMAAALCVQHGMLPRQLMEKPCLHRLQQALSRAGQSIPGIPISRDENDPMRTALITTSSTLPLDEIPFDGPWMPLEEGAGQLLPFRKGTCYQFTIKVKAAQATTLHASLKVSGKPFNYTPDVTLETLAIPVQPGEQLLTLSFTAPLPETQYGFLLLTANPALQVQGSQWRYSGIVSVFNGKNKAVSNEGRQMAPEGSGVDSFEFWCPRRRPEGYNISMTVTPALEPYAPASLVNGFTRPYLGANAWVADPADQRPWVQLQWKAPQKLRALTLHFDTDFDHPLESSLMGHPEDVIPFCVRHYRIYDEHGTLIHEREDNYQTINHIVWDKPVKTSTLRIEIAHPAAFVPAGLFEIQCA</sequence>
<keyword evidence="7" id="KW-1185">Reference proteome</keyword>
<keyword evidence="2" id="KW-0479">Metal-binding</keyword>
<protein>
    <submittedName>
        <fullName evidence="6">FAD dependent oxidoreductase</fullName>
    </submittedName>
</protein>
<dbReference type="PANTHER" id="PTHR43498">
    <property type="entry name" value="FERREDOXIN:COB-COM HETERODISULFIDE REDUCTASE SUBUNIT A"/>
    <property type="match status" value="1"/>
</dbReference>
<dbReference type="PROSITE" id="PS51257">
    <property type="entry name" value="PROKAR_LIPOPROTEIN"/>
    <property type="match status" value="1"/>
</dbReference>
<evidence type="ECO:0000313" key="7">
    <source>
        <dbReference type="Proteomes" id="UP000316778"/>
    </source>
</evidence>
<dbReference type="InterPro" id="IPR039650">
    <property type="entry name" value="HdrA-like"/>
</dbReference>
<name>A0A562SLD1_CHIJA</name>
<dbReference type="InterPro" id="IPR036188">
    <property type="entry name" value="FAD/NAD-bd_sf"/>
</dbReference>
<evidence type="ECO:0000256" key="4">
    <source>
        <dbReference type="ARBA" id="ARBA00023004"/>
    </source>
</evidence>
<gene>
    <name evidence="6" type="ORF">LX66_5349</name>
</gene>
<proteinExistence type="predicted"/>
<comment type="caution">
    <text evidence="6">The sequence shown here is derived from an EMBL/GenBank/DDBJ whole genome shotgun (WGS) entry which is preliminary data.</text>
</comment>
<accession>A0A562SLD1</accession>
<keyword evidence="4" id="KW-0408">Iron</keyword>
<keyword evidence="5" id="KW-0411">Iron-sulfur</keyword>
<evidence type="ECO:0000256" key="1">
    <source>
        <dbReference type="ARBA" id="ARBA00022485"/>
    </source>
</evidence>
<reference evidence="6 7" key="1">
    <citation type="journal article" date="2013" name="Stand. Genomic Sci.">
        <title>Genomic Encyclopedia of Type Strains, Phase I: The one thousand microbial genomes (KMG-I) project.</title>
        <authorList>
            <person name="Kyrpides N.C."/>
            <person name="Woyke T."/>
            <person name="Eisen J.A."/>
            <person name="Garrity G."/>
            <person name="Lilburn T.G."/>
            <person name="Beck B.J."/>
            <person name="Whitman W.B."/>
            <person name="Hugenholtz P."/>
            <person name="Klenk H.P."/>
        </authorList>
    </citation>
    <scope>NUCLEOTIDE SEQUENCE [LARGE SCALE GENOMIC DNA]</scope>
    <source>
        <strain evidence="6 7">DSM 13484</strain>
    </source>
</reference>
<keyword evidence="3" id="KW-0560">Oxidoreductase</keyword>
<dbReference type="PANTHER" id="PTHR43498:SF1">
    <property type="entry name" value="COB--COM HETERODISULFIDE REDUCTASE IRON-SULFUR SUBUNIT A"/>
    <property type="match status" value="1"/>
</dbReference>
<organism evidence="6 7">
    <name type="scientific">Chitinophaga japonensis</name>
    <name type="common">Flexibacter japonensis</name>
    <dbReference type="NCBI Taxonomy" id="104662"/>
    <lineage>
        <taxon>Bacteria</taxon>
        <taxon>Pseudomonadati</taxon>
        <taxon>Bacteroidota</taxon>
        <taxon>Chitinophagia</taxon>
        <taxon>Chitinophagales</taxon>
        <taxon>Chitinophagaceae</taxon>
        <taxon>Chitinophaga</taxon>
    </lineage>
</organism>
<dbReference type="Gene3D" id="3.50.50.60">
    <property type="entry name" value="FAD/NAD(P)-binding domain"/>
    <property type="match status" value="1"/>
</dbReference>
<dbReference type="Pfam" id="PF12831">
    <property type="entry name" value="FAD_oxidored"/>
    <property type="match status" value="1"/>
</dbReference>
<dbReference type="OrthoDB" id="9780658at2"/>
<dbReference type="GO" id="GO:0051539">
    <property type="term" value="F:4 iron, 4 sulfur cluster binding"/>
    <property type="evidence" value="ECO:0007669"/>
    <property type="project" value="UniProtKB-KW"/>
</dbReference>
<dbReference type="AlphaFoldDB" id="A0A562SLD1"/>
<keyword evidence="1" id="KW-0004">4Fe-4S</keyword>
<dbReference type="RefSeq" id="WP_145719144.1">
    <property type="nucleotide sequence ID" value="NZ_BAAAFY010000003.1"/>
</dbReference>